<protein>
    <recommendedName>
        <fullName evidence="4 11">Geranylgeranyl transferase type-2 subunit alpha</fullName>
        <ecNumber evidence="3 11">2.5.1.60</ecNumber>
    </recommendedName>
    <alternativeName>
        <fullName evidence="11">Geranylgeranyl transferase type II subunit alpha</fullName>
    </alternativeName>
</protein>
<comment type="function">
    <text evidence="11">Catalyzes the transfer of a geranyl-geranyl moiety from geranyl-geranyl pyrophosphate to cysteines occuring in specific C-terminal amino acid sequences.</text>
</comment>
<feature type="domain" description="Rab geranylgeranyltransferase alpha subunit insert-domain" evidence="13">
    <location>
        <begin position="50"/>
        <end position="146"/>
    </location>
</feature>
<dbReference type="GO" id="GO:0008270">
    <property type="term" value="F:zinc ion binding"/>
    <property type="evidence" value="ECO:0007669"/>
    <property type="project" value="InterPro"/>
</dbReference>
<accession>A0AAJ7WJM8</accession>
<evidence type="ECO:0000256" key="7">
    <source>
        <dbReference type="ARBA" id="ARBA00022614"/>
    </source>
</evidence>
<dbReference type="GO" id="GO:0004663">
    <property type="term" value="F:Rab geranylgeranyltransferase activity"/>
    <property type="evidence" value="ECO:0007669"/>
    <property type="project" value="UniProtKB-UniRule"/>
</dbReference>
<feature type="chain" id="PRO_5042559361" description="Geranylgeranyl transferase type-2 subunit alpha" evidence="12">
    <location>
        <begin position="16"/>
        <end position="296"/>
    </location>
</feature>
<evidence type="ECO:0000256" key="3">
    <source>
        <dbReference type="ARBA" id="ARBA00012656"/>
    </source>
</evidence>
<evidence type="ECO:0000313" key="14">
    <source>
        <dbReference type="Proteomes" id="UP001318040"/>
    </source>
</evidence>
<evidence type="ECO:0000256" key="10">
    <source>
        <dbReference type="ARBA" id="ARBA00047658"/>
    </source>
</evidence>
<comment type="catalytic activity">
    <reaction evidence="10 11">
        <text>geranylgeranyl diphosphate + L-cysteinyl-[protein] = S-geranylgeranyl-L-cysteinyl-[protein] + diphosphate</text>
        <dbReference type="Rhea" id="RHEA:21240"/>
        <dbReference type="Rhea" id="RHEA-COMP:10131"/>
        <dbReference type="Rhea" id="RHEA-COMP:11537"/>
        <dbReference type="ChEBI" id="CHEBI:29950"/>
        <dbReference type="ChEBI" id="CHEBI:33019"/>
        <dbReference type="ChEBI" id="CHEBI:57533"/>
        <dbReference type="ChEBI" id="CHEBI:86021"/>
        <dbReference type="EC" id="2.5.1.60"/>
    </reaction>
</comment>
<dbReference type="AlphaFoldDB" id="A0AAJ7WJM8"/>
<dbReference type="InterPro" id="IPR009087">
    <property type="entry name" value="RabGGT_asu_insert-domain"/>
</dbReference>
<comment type="function">
    <text evidence="1">Catalyzes the transfer of a geranylgeranyl moiety from geranylgeranyl diphosphate to both cysteines of Rab proteins with the C-terminal sequence -XXCC, -XCXC and -CCXX, such as RAB1A, RAB3A, RAB5A and RAB7A.</text>
</comment>
<dbReference type="Pfam" id="PF07711">
    <property type="entry name" value="RabGGT_insert"/>
    <property type="match status" value="1"/>
</dbReference>
<keyword evidence="8 11" id="KW-0808">Transferase</keyword>
<gene>
    <name evidence="15" type="primary">RABGGTA</name>
</gene>
<dbReference type="GO" id="GO:0097354">
    <property type="term" value="P:prenylation"/>
    <property type="evidence" value="ECO:0007669"/>
    <property type="project" value="UniProtKB-UniRule"/>
</dbReference>
<evidence type="ECO:0000256" key="5">
    <source>
        <dbReference type="ARBA" id="ARBA00022553"/>
    </source>
</evidence>
<dbReference type="Proteomes" id="UP001318040">
    <property type="component" value="Unplaced"/>
</dbReference>
<keyword evidence="9" id="KW-0677">Repeat</keyword>
<evidence type="ECO:0000256" key="8">
    <source>
        <dbReference type="ARBA" id="ARBA00022679"/>
    </source>
</evidence>
<keyword evidence="14" id="KW-1185">Reference proteome</keyword>
<dbReference type="InterPro" id="IPR032675">
    <property type="entry name" value="LRR_dom_sf"/>
</dbReference>
<dbReference type="KEGG" id="pmrn:116937033"/>
<dbReference type="Gene3D" id="3.80.10.10">
    <property type="entry name" value="Ribonuclease Inhibitor"/>
    <property type="match status" value="1"/>
</dbReference>
<keyword evidence="7" id="KW-0433">Leucine-rich repeat</keyword>
<dbReference type="SUPFAM" id="SSF52075">
    <property type="entry name" value="Outer arm dynein light chain 1"/>
    <property type="match status" value="1"/>
</dbReference>
<dbReference type="Gene3D" id="1.25.40.120">
    <property type="entry name" value="Protein prenylyltransferase"/>
    <property type="match status" value="1"/>
</dbReference>
<dbReference type="EC" id="2.5.1.60" evidence="3 11"/>
<dbReference type="CTD" id="5875"/>
<evidence type="ECO:0000256" key="4">
    <source>
        <dbReference type="ARBA" id="ARBA00014772"/>
    </source>
</evidence>
<name>A0AAJ7WJM8_PETMA</name>
<dbReference type="PROSITE" id="PS51147">
    <property type="entry name" value="PFTA"/>
    <property type="match status" value="1"/>
</dbReference>
<evidence type="ECO:0000313" key="15">
    <source>
        <dbReference type="RefSeq" id="XP_032800045.1"/>
    </source>
</evidence>
<sequence length="296" mass="32889">MVTMLMLTMLVVVVAEFELVQNAIFTDPDDQSAWLYHRWLLGRAEQAESVSCLYVSQSLQLALVVFTRPINVLKDEQEEVVLCVDGKPALGSWVTPDRRNRHSLVWLCLLQDALRGGESVRVHWGDRPPKECVLGQGGGESWIRDEVSEVGGAALGAGLSPELDSALLQEQLHSCTELLQMEPRNKWCLLVLVLLMRALDPLSCQRQCLGHLDTLAGVDPGRCCYYRDARSRLLLANAVLTVEYADTRVLALPGRALSSLFHLEQLVLVTHLNLSNNSLHCLPRTLSCLQSLQVVS</sequence>
<dbReference type="InterPro" id="IPR036254">
    <property type="entry name" value="RabGGT_asu_insert-dom_sf"/>
</dbReference>
<dbReference type="RefSeq" id="XP_032800045.1">
    <property type="nucleotide sequence ID" value="XM_032944154.1"/>
</dbReference>
<evidence type="ECO:0000256" key="11">
    <source>
        <dbReference type="RuleBase" id="RU367120"/>
    </source>
</evidence>
<comment type="similarity">
    <text evidence="2 11">Belongs to the protein prenyltransferase subunit alpha family.</text>
</comment>
<dbReference type="GO" id="GO:0005968">
    <property type="term" value="C:Rab-protein geranylgeranyltransferase complex"/>
    <property type="evidence" value="ECO:0007669"/>
    <property type="project" value="TreeGrafter"/>
</dbReference>
<evidence type="ECO:0000259" key="13">
    <source>
        <dbReference type="Pfam" id="PF07711"/>
    </source>
</evidence>
<keyword evidence="6 11" id="KW-0637">Prenyltransferase</keyword>
<feature type="signal peptide" evidence="12">
    <location>
        <begin position="1"/>
        <end position="15"/>
    </location>
</feature>
<dbReference type="Gene3D" id="2.60.40.1130">
    <property type="entry name" value="Rab geranylgeranyltransferase alpha-subunit, insert domain"/>
    <property type="match status" value="1"/>
</dbReference>
<evidence type="ECO:0000256" key="2">
    <source>
        <dbReference type="ARBA" id="ARBA00006734"/>
    </source>
</evidence>
<evidence type="ECO:0000256" key="12">
    <source>
        <dbReference type="SAM" id="SignalP"/>
    </source>
</evidence>
<dbReference type="PANTHER" id="PTHR11129:SF2">
    <property type="entry name" value="GERANYLGERANYL TRANSFERASE TYPE-2 SUBUNIT ALPHA"/>
    <property type="match status" value="1"/>
</dbReference>
<dbReference type="SUPFAM" id="SSF49594">
    <property type="entry name" value="Rab geranylgeranyltransferase alpha-subunit, insert domain"/>
    <property type="match status" value="1"/>
</dbReference>
<dbReference type="SUPFAM" id="SSF48439">
    <property type="entry name" value="Protein prenylyltransferase"/>
    <property type="match status" value="1"/>
</dbReference>
<proteinExistence type="inferred from homology"/>
<organism evidence="14 15">
    <name type="scientific">Petromyzon marinus</name>
    <name type="common">Sea lamprey</name>
    <dbReference type="NCBI Taxonomy" id="7757"/>
    <lineage>
        <taxon>Eukaryota</taxon>
        <taxon>Metazoa</taxon>
        <taxon>Chordata</taxon>
        <taxon>Craniata</taxon>
        <taxon>Vertebrata</taxon>
        <taxon>Cyclostomata</taxon>
        <taxon>Hyperoartia</taxon>
        <taxon>Petromyzontiformes</taxon>
        <taxon>Petromyzontidae</taxon>
        <taxon>Petromyzon</taxon>
    </lineage>
</organism>
<evidence type="ECO:0000256" key="9">
    <source>
        <dbReference type="ARBA" id="ARBA00022737"/>
    </source>
</evidence>
<reference evidence="15" key="1">
    <citation type="submission" date="2025-08" db="UniProtKB">
        <authorList>
            <consortium name="RefSeq"/>
        </authorList>
    </citation>
    <scope>IDENTIFICATION</scope>
    <source>
        <tissue evidence="15">Sperm</tissue>
    </source>
</reference>
<dbReference type="InterPro" id="IPR002088">
    <property type="entry name" value="Prenyl_trans_a"/>
</dbReference>
<dbReference type="PANTHER" id="PTHR11129">
    <property type="entry name" value="PROTEIN FARNESYLTRANSFERASE ALPHA SUBUNIT/RAB GERANYLGERANYL TRANSFERASE ALPHA SUBUNIT"/>
    <property type="match status" value="1"/>
</dbReference>
<evidence type="ECO:0000256" key="1">
    <source>
        <dbReference type="ARBA" id="ARBA00002902"/>
    </source>
</evidence>
<dbReference type="Pfam" id="PF01239">
    <property type="entry name" value="PPTA"/>
    <property type="match status" value="1"/>
</dbReference>
<keyword evidence="5" id="KW-0597">Phosphoprotein</keyword>
<keyword evidence="12" id="KW-0732">Signal</keyword>
<evidence type="ECO:0000256" key="6">
    <source>
        <dbReference type="ARBA" id="ARBA00022602"/>
    </source>
</evidence>